<dbReference type="CDD" id="cd04301">
    <property type="entry name" value="NAT_SF"/>
    <property type="match status" value="1"/>
</dbReference>
<dbReference type="PANTHER" id="PTHR43420:SF47">
    <property type="entry name" value="N-ACETYLTRANSFERASE DOMAIN-CONTAINING PROTEIN"/>
    <property type="match status" value="1"/>
</dbReference>
<accession>A0A5P1WYU6</accession>
<dbReference type="OrthoDB" id="7205533at2"/>
<dbReference type="SUPFAM" id="SSF55729">
    <property type="entry name" value="Acyl-CoA N-acyltransferases (Nat)"/>
    <property type="match status" value="1"/>
</dbReference>
<dbReference type="Proteomes" id="UP000325295">
    <property type="component" value="Chromosome"/>
</dbReference>
<proteinExistence type="predicted"/>
<dbReference type="InterPro" id="IPR000182">
    <property type="entry name" value="GNAT_dom"/>
</dbReference>
<dbReference type="InterPro" id="IPR016181">
    <property type="entry name" value="Acyl_CoA_acyltransferase"/>
</dbReference>
<dbReference type="InterPro" id="IPR050680">
    <property type="entry name" value="YpeA/RimI_acetyltransf"/>
</dbReference>
<evidence type="ECO:0000313" key="4">
    <source>
        <dbReference type="EMBL" id="QER66830.1"/>
    </source>
</evidence>
<evidence type="ECO:0000256" key="1">
    <source>
        <dbReference type="ARBA" id="ARBA00022679"/>
    </source>
</evidence>
<keyword evidence="2" id="KW-0012">Acyltransferase</keyword>
<dbReference type="PANTHER" id="PTHR43420">
    <property type="entry name" value="ACETYLTRANSFERASE"/>
    <property type="match status" value="1"/>
</dbReference>
<name>A0A5P1WYU6_9LACO</name>
<dbReference type="Pfam" id="PF00583">
    <property type="entry name" value="Acetyltransf_1"/>
    <property type="match status" value="1"/>
</dbReference>
<sequence length="173" mass="20229">MDFKIKPIRHNQLNELQAISIETFTATFGQQNTADNLQHYLDDAYNLKTLSNELRNPDSYFYFLYVDEAIAGYLKLNVNHAQSENMGGEALEVERIYLTSNYQKFGLGKKLIYFAEQQAKQLHKKLIWLGVWEHNNNAQHFYEHLGFVPFSSHSFWMGTNRQTDILMQKSLKG</sequence>
<reference evidence="4 5" key="1">
    <citation type="submission" date="2019-09" db="EMBL/GenBank/DDBJ databases">
        <title>Complete Genome Sequence of Lactobacillus nenjiangensis SH-Y15, isolated from sauerkraut.</title>
        <authorList>
            <person name="Yang H."/>
        </authorList>
    </citation>
    <scope>NUCLEOTIDE SEQUENCE [LARGE SCALE GENOMIC DNA]</scope>
    <source>
        <strain evidence="4 5">SH-Y15</strain>
    </source>
</reference>
<gene>
    <name evidence="4" type="ORF">F0161_02370</name>
</gene>
<dbReference type="KEGG" id="lnn:F0161_02370"/>
<keyword evidence="1 4" id="KW-0808">Transferase</keyword>
<dbReference type="GO" id="GO:0016747">
    <property type="term" value="F:acyltransferase activity, transferring groups other than amino-acyl groups"/>
    <property type="evidence" value="ECO:0007669"/>
    <property type="project" value="InterPro"/>
</dbReference>
<evidence type="ECO:0000313" key="5">
    <source>
        <dbReference type="Proteomes" id="UP000325295"/>
    </source>
</evidence>
<protein>
    <submittedName>
        <fullName evidence="4">GNAT family N-acetyltransferase</fullName>
    </submittedName>
</protein>
<dbReference type="Gene3D" id="3.40.630.30">
    <property type="match status" value="1"/>
</dbReference>
<dbReference type="RefSeq" id="WP_150203567.1">
    <property type="nucleotide sequence ID" value="NZ_CP043939.1"/>
</dbReference>
<dbReference type="EMBL" id="CP043939">
    <property type="protein sequence ID" value="QER66830.1"/>
    <property type="molecule type" value="Genomic_DNA"/>
</dbReference>
<dbReference type="AlphaFoldDB" id="A0A5P1WYU6"/>
<organism evidence="4 5">
    <name type="scientific">Paucilactobacillus nenjiangensis</name>
    <dbReference type="NCBI Taxonomy" id="1296540"/>
    <lineage>
        <taxon>Bacteria</taxon>
        <taxon>Bacillati</taxon>
        <taxon>Bacillota</taxon>
        <taxon>Bacilli</taxon>
        <taxon>Lactobacillales</taxon>
        <taxon>Lactobacillaceae</taxon>
        <taxon>Paucilactobacillus</taxon>
    </lineage>
</organism>
<evidence type="ECO:0000259" key="3">
    <source>
        <dbReference type="PROSITE" id="PS51186"/>
    </source>
</evidence>
<keyword evidence="5" id="KW-1185">Reference proteome</keyword>
<dbReference type="PROSITE" id="PS51186">
    <property type="entry name" value="GNAT"/>
    <property type="match status" value="1"/>
</dbReference>
<feature type="domain" description="N-acetyltransferase" evidence="3">
    <location>
        <begin position="3"/>
        <end position="172"/>
    </location>
</feature>
<evidence type="ECO:0000256" key="2">
    <source>
        <dbReference type="ARBA" id="ARBA00023315"/>
    </source>
</evidence>